<organism evidence="1 2">
    <name type="scientific">Fistulifera solaris</name>
    <name type="common">Oleaginous diatom</name>
    <dbReference type="NCBI Taxonomy" id="1519565"/>
    <lineage>
        <taxon>Eukaryota</taxon>
        <taxon>Sar</taxon>
        <taxon>Stramenopiles</taxon>
        <taxon>Ochrophyta</taxon>
        <taxon>Bacillariophyta</taxon>
        <taxon>Bacillariophyceae</taxon>
        <taxon>Bacillariophycidae</taxon>
        <taxon>Naviculales</taxon>
        <taxon>Naviculaceae</taxon>
        <taxon>Fistulifera</taxon>
    </lineage>
</organism>
<comment type="caution">
    <text evidence="1">The sequence shown here is derived from an EMBL/GenBank/DDBJ whole genome shotgun (WGS) entry which is preliminary data.</text>
</comment>
<dbReference type="AlphaFoldDB" id="A0A1Z5K0R4"/>
<gene>
    <name evidence="1" type="ORF">FisN_1Lu654</name>
</gene>
<dbReference type="Proteomes" id="UP000198406">
    <property type="component" value="Unassembled WGS sequence"/>
</dbReference>
<dbReference type="EMBL" id="BDSP01000141">
    <property type="protein sequence ID" value="GAX19880.1"/>
    <property type="molecule type" value="Genomic_DNA"/>
</dbReference>
<keyword evidence="2" id="KW-1185">Reference proteome</keyword>
<accession>A0A1Z5K0R4</accession>
<protein>
    <submittedName>
        <fullName evidence="1">Uncharacterized protein</fullName>
    </submittedName>
</protein>
<reference evidence="1 2" key="1">
    <citation type="journal article" date="2015" name="Plant Cell">
        <title>Oil accumulation by the oleaginous diatom Fistulifera solaris as revealed by the genome and transcriptome.</title>
        <authorList>
            <person name="Tanaka T."/>
            <person name="Maeda Y."/>
            <person name="Veluchamy A."/>
            <person name="Tanaka M."/>
            <person name="Abida H."/>
            <person name="Marechal E."/>
            <person name="Bowler C."/>
            <person name="Muto M."/>
            <person name="Sunaga Y."/>
            <person name="Tanaka M."/>
            <person name="Yoshino T."/>
            <person name="Taniguchi T."/>
            <person name="Fukuda Y."/>
            <person name="Nemoto M."/>
            <person name="Matsumoto M."/>
            <person name="Wong P.S."/>
            <person name="Aburatani S."/>
            <person name="Fujibuchi W."/>
        </authorList>
    </citation>
    <scope>NUCLEOTIDE SEQUENCE [LARGE SCALE GENOMIC DNA]</scope>
    <source>
        <strain evidence="1 2">JPCC DA0580</strain>
    </source>
</reference>
<proteinExistence type="predicted"/>
<sequence>MSKLLGIDQVMPLIEEASKAFQVLSGDMGKEIPPEENLRMLFVAVFDLDKSSSDVLNCALTSDESFESRWRIVRSYLSLAADIQSWSHHGLCALKRRCTEVKTLSSIISLGISTSSSSQVAELSARMIKTKVWKTALVEDSLRKLSTEGCEGAPHILATQQKNRSIQ</sequence>
<evidence type="ECO:0000313" key="2">
    <source>
        <dbReference type="Proteomes" id="UP000198406"/>
    </source>
</evidence>
<dbReference type="InParanoid" id="A0A1Z5K0R4"/>
<name>A0A1Z5K0R4_FISSO</name>
<evidence type="ECO:0000313" key="1">
    <source>
        <dbReference type="EMBL" id="GAX19880.1"/>
    </source>
</evidence>